<dbReference type="Proteomes" id="UP000198508">
    <property type="component" value="Unassembled WGS sequence"/>
</dbReference>
<keyword evidence="4" id="KW-1185">Reference proteome</keyword>
<dbReference type="PROSITE" id="PS51186">
    <property type="entry name" value="GNAT"/>
    <property type="match status" value="1"/>
</dbReference>
<dbReference type="InterPro" id="IPR016181">
    <property type="entry name" value="Acyl_CoA_acyltransferase"/>
</dbReference>
<dbReference type="AlphaFoldDB" id="A0A1I0HDE1"/>
<evidence type="ECO:0000313" key="4">
    <source>
        <dbReference type="Proteomes" id="UP000198508"/>
    </source>
</evidence>
<dbReference type="GO" id="GO:0016747">
    <property type="term" value="F:acyltransferase activity, transferring groups other than amino-acyl groups"/>
    <property type="evidence" value="ECO:0007669"/>
    <property type="project" value="InterPro"/>
</dbReference>
<evidence type="ECO:0000259" key="2">
    <source>
        <dbReference type="PROSITE" id="PS51186"/>
    </source>
</evidence>
<organism evidence="3 4">
    <name type="scientific">Enterocloster lavalensis</name>
    <dbReference type="NCBI Taxonomy" id="460384"/>
    <lineage>
        <taxon>Bacteria</taxon>
        <taxon>Bacillati</taxon>
        <taxon>Bacillota</taxon>
        <taxon>Clostridia</taxon>
        <taxon>Lachnospirales</taxon>
        <taxon>Lachnospiraceae</taxon>
        <taxon>Enterocloster</taxon>
    </lineage>
</organism>
<evidence type="ECO:0000256" key="1">
    <source>
        <dbReference type="SAM" id="MobiDB-lite"/>
    </source>
</evidence>
<dbReference type="Pfam" id="PF13302">
    <property type="entry name" value="Acetyltransf_3"/>
    <property type="match status" value="1"/>
</dbReference>
<dbReference type="RefSeq" id="WP_092365163.1">
    <property type="nucleotide sequence ID" value="NZ_FOIM01000015.1"/>
</dbReference>
<dbReference type="STRING" id="460384.SAMN05216313_11552"/>
<feature type="domain" description="N-acetyltransferase" evidence="2">
    <location>
        <begin position="2"/>
        <end position="165"/>
    </location>
</feature>
<proteinExistence type="predicted"/>
<accession>A0A1I0HDE1</accession>
<dbReference type="Gene3D" id="3.40.630.30">
    <property type="match status" value="1"/>
</dbReference>
<dbReference type="CDD" id="cd04301">
    <property type="entry name" value="NAT_SF"/>
    <property type="match status" value="1"/>
</dbReference>
<dbReference type="InterPro" id="IPR000182">
    <property type="entry name" value="GNAT_dom"/>
</dbReference>
<dbReference type="SUPFAM" id="SSF55729">
    <property type="entry name" value="Acyl-CoA N-acyltransferases (Nat)"/>
    <property type="match status" value="1"/>
</dbReference>
<dbReference type="EMBL" id="FOIM01000015">
    <property type="protein sequence ID" value="SET80903.1"/>
    <property type="molecule type" value="Genomic_DNA"/>
</dbReference>
<feature type="compositionally biased region" description="Pro residues" evidence="1">
    <location>
        <begin position="156"/>
        <end position="167"/>
    </location>
</feature>
<feature type="region of interest" description="Disordered" evidence="1">
    <location>
        <begin position="147"/>
        <end position="202"/>
    </location>
</feature>
<protein>
    <submittedName>
        <fullName evidence="3">Protein N-acetyltransferase, RimJ/RimL family</fullName>
    </submittedName>
</protein>
<sequence>MIRLRPYNKTDAEKIVTWSQDERALRLWSADALCEFGYPLRPEHLNEYYDRQAGNPNLWQMTATDEGNRPVGHFTMRYLGPETNTVHLGFIILDPSQRGQGQGRAMVLQALRYSYDILLADQVTLYVFLDNPAAYRCYESAGFHRDPTGDKSFPIQAPPPPPPPPPNCTTTAPNPSSPSPHPPLHIPKKRKKISPSLLPFRPEKPAKEWAADPWFPGTLLTGPQALKAGKGRKRGEIVFSKTRFQAT</sequence>
<dbReference type="PANTHER" id="PTHR43415">
    <property type="entry name" value="SPERMIDINE N(1)-ACETYLTRANSFERASE"/>
    <property type="match status" value="1"/>
</dbReference>
<gene>
    <name evidence="3" type="ORF">SAMN05216313_11552</name>
</gene>
<dbReference type="PANTHER" id="PTHR43415:SF5">
    <property type="entry name" value="ACETYLTRANSFERASE"/>
    <property type="match status" value="1"/>
</dbReference>
<feature type="compositionally biased region" description="Pro residues" evidence="1">
    <location>
        <begin position="175"/>
        <end position="185"/>
    </location>
</feature>
<name>A0A1I0HDE1_9FIRM</name>
<evidence type="ECO:0000313" key="3">
    <source>
        <dbReference type="EMBL" id="SET80903.1"/>
    </source>
</evidence>
<keyword evidence="3" id="KW-0808">Transferase</keyword>
<reference evidence="4" key="1">
    <citation type="submission" date="2016-10" db="EMBL/GenBank/DDBJ databases">
        <authorList>
            <person name="Varghese N."/>
            <person name="Submissions S."/>
        </authorList>
    </citation>
    <scope>NUCLEOTIDE SEQUENCE [LARGE SCALE GENOMIC DNA]</scope>
    <source>
        <strain evidence="4">NLAE-zl-G277</strain>
    </source>
</reference>